<evidence type="ECO:0000313" key="2">
    <source>
        <dbReference type="Proteomes" id="UP000243588"/>
    </source>
</evidence>
<protein>
    <submittedName>
        <fullName evidence="1">Uncharacterized protein</fullName>
    </submittedName>
</protein>
<dbReference type="EMBL" id="FNDQ01000037">
    <property type="protein sequence ID" value="SDI00201.1"/>
    <property type="molecule type" value="Genomic_DNA"/>
</dbReference>
<dbReference type="STRING" id="702745.SAMN05421818_13712"/>
<organism evidence="1 2">
    <name type="scientific">Myroides phaeus</name>
    <dbReference type="NCBI Taxonomy" id="702745"/>
    <lineage>
        <taxon>Bacteria</taxon>
        <taxon>Pseudomonadati</taxon>
        <taxon>Bacteroidota</taxon>
        <taxon>Flavobacteriia</taxon>
        <taxon>Flavobacteriales</taxon>
        <taxon>Flavobacteriaceae</taxon>
        <taxon>Myroides</taxon>
    </lineage>
</organism>
<evidence type="ECO:0000313" key="1">
    <source>
        <dbReference type="EMBL" id="SDI00201.1"/>
    </source>
</evidence>
<proteinExistence type="predicted"/>
<sequence length="154" mass="17743">MFIFLLVLTVSCQLKYNQLPDEEVLLKEELDKIDWTKVDAYPTVDLCDSLLDDKSKRDCFFAFITQNLQVRFNADTIEGNFTQLDTLKILVTVKTDSQVDFELYDLPETLIEQTKTINKFLHEQGQVFSVVHPAVKRGVPVTSQFIIPVVLNKQ</sequence>
<dbReference type="Proteomes" id="UP000243588">
    <property type="component" value="Unassembled WGS sequence"/>
</dbReference>
<accession>A0A1G8H0Z9</accession>
<reference evidence="2" key="1">
    <citation type="submission" date="2016-10" db="EMBL/GenBank/DDBJ databases">
        <authorList>
            <person name="Varghese N."/>
            <person name="Submissions S."/>
        </authorList>
    </citation>
    <scope>NUCLEOTIDE SEQUENCE [LARGE SCALE GENOMIC DNA]</scope>
    <source>
        <strain evidence="2">DSM 23313</strain>
    </source>
</reference>
<name>A0A1G8H0Z9_9FLAO</name>
<gene>
    <name evidence="1" type="ORF">SAMN05421818_13712</name>
</gene>
<keyword evidence="2" id="KW-1185">Reference proteome</keyword>
<dbReference type="AlphaFoldDB" id="A0A1G8H0Z9"/>